<sequence>MAIPAYNEEMKKFIHGLLNHLVQSKGSDLFITAGFPPAMKLDGKLTPITDKPLTADHTALIARALMDDKQAEEFDNTKECNFAISLAGVSRFRINAMVQRGAAALVCRVITSQIPKFDNMNLPPILKQVVMEKRGLVIFVGGTGSGKSTSLAAMIDYRNENSHGHIITIEDPIEFVHPHKNCIITQREVGVDTENWFAALKNTLRQAPDVILIGEIRDRETMDYALAFAETGHLCMATLHANNSNQALDRIINFFPEERRTQLLNDLSLNLKGFISQRLVPKPDGKGRVAAVEVLLNSPLISELILNGDIHGVKEIMARSRDLGMQTFDQSLFDLYEAGHIAYEDALKNADSVNDLRLNIQLNSKRGRDNEKSGIDSLAIVGMDEADEV</sequence>
<evidence type="ECO:0000256" key="1">
    <source>
        <dbReference type="ARBA" id="ARBA00006611"/>
    </source>
</evidence>
<gene>
    <name evidence="3" type="ORF">HMPREF1177_01413</name>
</gene>
<dbReference type="InterPro" id="IPR001482">
    <property type="entry name" value="T2SS/T4SS_dom"/>
</dbReference>
<dbReference type="Gene3D" id="3.30.450.90">
    <property type="match status" value="1"/>
</dbReference>
<dbReference type="InterPro" id="IPR006321">
    <property type="entry name" value="PilT/PilU"/>
</dbReference>
<organism evidence="3 4">
    <name type="scientific">Eikenella corrodens CC92I</name>
    <dbReference type="NCBI Taxonomy" id="1073362"/>
    <lineage>
        <taxon>Bacteria</taxon>
        <taxon>Pseudomonadati</taxon>
        <taxon>Pseudomonadota</taxon>
        <taxon>Betaproteobacteria</taxon>
        <taxon>Neisseriales</taxon>
        <taxon>Neisseriaceae</taxon>
        <taxon>Eikenella</taxon>
    </lineage>
</organism>
<dbReference type="CDD" id="cd01131">
    <property type="entry name" value="PilT"/>
    <property type="match status" value="1"/>
</dbReference>
<comment type="caution">
    <text evidence="3">The sequence shown here is derived from an EMBL/GenBank/DDBJ whole genome shotgun (WGS) entry which is preliminary data.</text>
</comment>
<dbReference type="InterPro" id="IPR050921">
    <property type="entry name" value="T4SS_GSP_E_ATPase"/>
</dbReference>
<dbReference type="PROSITE" id="PS00662">
    <property type="entry name" value="T2SP_E"/>
    <property type="match status" value="1"/>
</dbReference>
<proteinExistence type="inferred from homology"/>
<dbReference type="Gene3D" id="3.40.50.300">
    <property type="entry name" value="P-loop containing nucleotide triphosphate hydrolases"/>
    <property type="match status" value="1"/>
</dbReference>
<dbReference type="NCBIfam" id="TIGR01420">
    <property type="entry name" value="pilT_fam"/>
    <property type="match status" value="1"/>
</dbReference>
<protein>
    <recommendedName>
        <fullName evidence="2">Bacterial type II secretion system protein E domain-containing protein</fullName>
    </recommendedName>
</protein>
<dbReference type="RefSeq" id="WP_023887441.1">
    <property type="nucleotide sequence ID" value="NZ_KI635563.1"/>
</dbReference>
<name>V7IBK8_EIKCO</name>
<dbReference type="AlphaFoldDB" id="V7IBK8"/>
<dbReference type="Proteomes" id="UP000018554">
    <property type="component" value="Unassembled WGS sequence"/>
</dbReference>
<dbReference type="GO" id="GO:0016887">
    <property type="term" value="F:ATP hydrolysis activity"/>
    <property type="evidence" value="ECO:0007669"/>
    <property type="project" value="InterPro"/>
</dbReference>
<evidence type="ECO:0000313" key="4">
    <source>
        <dbReference type="Proteomes" id="UP000018554"/>
    </source>
</evidence>
<accession>V7IBK8</accession>
<evidence type="ECO:0000313" key="3">
    <source>
        <dbReference type="EMBL" id="ETA83253.1"/>
    </source>
</evidence>
<comment type="similarity">
    <text evidence="1">Belongs to the GSP E family.</text>
</comment>
<reference evidence="3 4" key="1">
    <citation type="submission" date="2013-11" db="EMBL/GenBank/DDBJ databases">
        <title>The Genome Sequence of Eikenella corrodens CC92I.</title>
        <authorList>
            <consortium name="The Broad Institute Genomics Platform"/>
            <person name="Earl A."/>
            <person name="Allen-Vercoe E."/>
            <person name="Daigneault M."/>
            <person name="Young S.K."/>
            <person name="Zeng Q."/>
            <person name="Gargeya S."/>
            <person name="Fitzgerald M."/>
            <person name="Abouelleil A."/>
            <person name="Alvarado L."/>
            <person name="Chapman S.B."/>
            <person name="Gainer-Dewar J."/>
            <person name="Goldberg J."/>
            <person name="Griggs A."/>
            <person name="Gujja S."/>
            <person name="Hansen M."/>
            <person name="Howarth C."/>
            <person name="Imamovic A."/>
            <person name="Ireland A."/>
            <person name="Larimer J."/>
            <person name="McCowan C."/>
            <person name="Murphy C."/>
            <person name="Pearson M."/>
            <person name="Poon T.W."/>
            <person name="Priest M."/>
            <person name="Roberts A."/>
            <person name="Saif S."/>
            <person name="Shea T."/>
            <person name="Sykes S."/>
            <person name="Wortman J."/>
            <person name="Nusbaum C."/>
            <person name="Birren B."/>
        </authorList>
    </citation>
    <scope>NUCLEOTIDE SEQUENCE [LARGE SCALE GENOMIC DNA]</scope>
    <source>
        <strain evidence="3 4">CC92I</strain>
    </source>
</reference>
<dbReference type="HOGENOM" id="CLU_013446_4_0_4"/>
<dbReference type="GO" id="GO:0005524">
    <property type="term" value="F:ATP binding"/>
    <property type="evidence" value="ECO:0007669"/>
    <property type="project" value="InterPro"/>
</dbReference>
<feature type="domain" description="Bacterial type II secretion system protein E" evidence="2">
    <location>
        <begin position="204"/>
        <end position="218"/>
    </location>
</feature>
<dbReference type="SUPFAM" id="SSF52540">
    <property type="entry name" value="P-loop containing nucleoside triphosphate hydrolases"/>
    <property type="match status" value="1"/>
</dbReference>
<dbReference type="PANTHER" id="PTHR30486:SF12">
    <property type="entry name" value="TYPE IV PILUS ATPASE PILU"/>
    <property type="match status" value="1"/>
</dbReference>
<dbReference type="EMBL" id="AZGQ01000007">
    <property type="protein sequence ID" value="ETA83253.1"/>
    <property type="molecule type" value="Genomic_DNA"/>
</dbReference>
<dbReference type="PANTHER" id="PTHR30486">
    <property type="entry name" value="TWITCHING MOTILITY PROTEIN PILT"/>
    <property type="match status" value="1"/>
</dbReference>
<dbReference type="InterPro" id="IPR027417">
    <property type="entry name" value="P-loop_NTPase"/>
</dbReference>
<keyword evidence="4" id="KW-1185">Reference proteome</keyword>
<dbReference type="Pfam" id="PF00437">
    <property type="entry name" value="T2SSE"/>
    <property type="match status" value="1"/>
</dbReference>
<evidence type="ECO:0000259" key="2">
    <source>
        <dbReference type="PROSITE" id="PS00662"/>
    </source>
</evidence>
<dbReference type="PATRIC" id="fig|1073362.3.peg.1610"/>